<gene>
    <name evidence="5" type="ORF">JT362_06135</name>
</gene>
<dbReference type="EMBL" id="JAFFZE010000006">
    <property type="protein sequence ID" value="MCT2582700.1"/>
    <property type="molecule type" value="Genomic_DNA"/>
</dbReference>
<dbReference type="RefSeq" id="WP_260190040.1">
    <property type="nucleotide sequence ID" value="NZ_JAFFZE010000006.1"/>
</dbReference>
<protein>
    <submittedName>
        <fullName evidence="5">GntR family transcriptional regulator</fullName>
    </submittedName>
</protein>
<keyword evidence="2" id="KW-0238">DNA-binding</keyword>
<dbReference type="SMART" id="SM00345">
    <property type="entry name" value="HTH_GNTR"/>
    <property type="match status" value="1"/>
</dbReference>
<reference evidence="5 6" key="1">
    <citation type="submission" date="2021-02" db="EMBL/GenBank/DDBJ databases">
        <title>Actinophytocola xerophila sp. nov., isolated from soil of cotton cropping field.</title>
        <authorList>
            <person name="Huang R."/>
            <person name="Chen X."/>
            <person name="Ge X."/>
            <person name="Liu W."/>
        </authorList>
    </citation>
    <scope>NUCLEOTIDE SEQUENCE [LARGE SCALE GENOMIC DNA]</scope>
    <source>
        <strain evidence="5 6">S1-96</strain>
    </source>
</reference>
<dbReference type="Gene3D" id="1.20.120.530">
    <property type="entry name" value="GntR ligand-binding domain-like"/>
    <property type="match status" value="1"/>
</dbReference>
<name>A0ABT2J5D4_9PSEU</name>
<organism evidence="5 6">
    <name type="scientific">Actinophytocola gossypii</name>
    <dbReference type="NCBI Taxonomy" id="2812003"/>
    <lineage>
        <taxon>Bacteria</taxon>
        <taxon>Bacillati</taxon>
        <taxon>Actinomycetota</taxon>
        <taxon>Actinomycetes</taxon>
        <taxon>Pseudonocardiales</taxon>
        <taxon>Pseudonocardiaceae</taxon>
    </lineage>
</organism>
<dbReference type="InterPro" id="IPR036388">
    <property type="entry name" value="WH-like_DNA-bd_sf"/>
</dbReference>
<keyword evidence="3" id="KW-0804">Transcription</keyword>
<keyword evidence="6" id="KW-1185">Reference proteome</keyword>
<evidence type="ECO:0000313" key="6">
    <source>
        <dbReference type="Proteomes" id="UP001156441"/>
    </source>
</evidence>
<sequence>MADLPLGEHAYRTLRGLIVSLRLPPGTSVSEQGLTSAYGLSKAPVRAALVRLRAEGLVTSVPRRGHVVSVLTLRDVDEVFRLRLLLEPEAAALAAGNVDPAEVADLSHDLDQARRSVPDSFAAFVAANRRVHVRVAEASGNTRLARTITGLLDEAERAIHLALAAGAGERGLRVHHEHAELLAALTAPDPEAARRHMTDALSRFHHELVTVLRTRPAVLDAAL</sequence>
<dbReference type="InterPro" id="IPR000524">
    <property type="entry name" value="Tscrpt_reg_HTH_GntR"/>
</dbReference>
<dbReference type="SUPFAM" id="SSF46785">
    <property type="entry name" value="Winged helix' DNA-binding domain"/>
    <property type="match status" value="1"/>
</dbReference>
<evidence type="ECO:0000256" key="3">
    <source>
        <dbReference type="ARBA" id="ARBA00023163"/>
    </source>
</evidence>
<dbReference type="SMART" id="SM00895">
    <property type="entry name" value="FCD"/>
    <property type="match status" value="1"/>
</dbReference>
<dbReference type="Gene3D" id="1.10.10.10">
    <property type="entry name" value="Winged helix-like DNA-binding domain superfamily/Winged helix DNA-binding domain"/>
    <property type="match status" value="1"/>
</dbReference>
<dbReference type="Pfam" id="PF07729">
    <property type="entry name" value="FCD"/>
    <property type="match status" value="1"/>
</dbReference>
<comment type="caution">
    <text evidence="5">The sequence shown here is derived from an EMBL/GenBank/DDBJ whole genome shotgun (WGS) entry which is preliminary data.</text>
</comment>
<keyword evidence="1" id="KW-0805">Transcription regulation</keyword>
<dbReference type="InterPro" id="IPR011711">
    <property type="entry name" value="GntR_C"/>
</dbReference>
<dbReference type="PROSITE" id="PS50949">
    <property type="entry name" value="HTH_GNTR"/>
    <property type="match status" value="1"/>
</dbReference>
<dbReference type="InterPro" id="IPR008920">
    <property type="entry name" value="TF_FadR/GntR_C"/>
</dbReference>
<accession>A0ABT2J5D4</accession>
<dbReference type="SUPFAM" id="SSF48008">
    <property type="entry name" value="GntR ligand-binding domain-like"/>
    <property type="match status" value="1"/>
</dbReference>
<evidence type="ECO:0000256" key="2">
    <source>
        <dbReference type="ARBA" id="ARBA00023125"/>
    </source>
</evidence>
<dbReference type="InterPro" id="IPR036390">
    <property type="entry name" value="WH_DNA-bd_sf"/>
</dbReference>
<dbReference type="Pfam" id="PF00392">
    <property type="entry name" value="GntR"/>
    <property type="match status" value="1"/>
</dbReference>
<dbReference type="PANTHER" id="PTHR43537">
    <property type="entry name" value="TRANSCRIPTIONAL REGULATOR, GNTR FAMILY"/>
    <property type="match status" value="1"/>
</dbReference>
<dbReference type="Proteomes" id="UP001156441">
    <property type="component" value="Unassembled WGS sequence"/>
</dbReference>
<evidence type="ECO:0000259" key="4">
    <source>
        <dbReference type="PROSITE" id="PS50949"/>
    </source>
</evidence>
<proteinExistence type="predicted"/>
<evidence type="ECO:0000313" key="5">
    <source>
        <dbReference type="EMBL" id="MCT2582700.1"/>
    </source>
</evidence>
<evidence type="ECO:0000256" key="1">
    <source>
        <dbReference type="ARBA" id="ARBA00023015"/>
    </source>
</evidence>
<dbReference type="PANTHER" id="PTHR43537:SF24">
    <property type="entry name" value="GLUCONATE OPERON TRANSCRIPTIONAL REPRESSOR"/>
    <property type="match status" value="1"/>
</dbReference>
<feature type="domain" description="HTH gntR-type" evidence="4">
    <location>
        <begin position="4"/>
        <end position="71"/>
    </location>
</feature>